<gene>
    <name evidence="1" type="ORF">ACFQ2C_13335</name>
</gene>
<reference evidence="2" key="1">
    <citation type="journal article" date="2019" name="Int. J. Syst. Evol. Microbiol.">
        <title>The Global Catalogue of Microorganisms (GCM) 10K type strain sequencing project: providing services to taxonomists for standard genome sequencing and annotation.</title>
        <authorList>
            <consortium name="The Broad Institute Genomics Platform"/>
            <consortium name="The Broad Institute Genome Sequencing Center for Infectious Disease"/>
            <person name="Wu L."/>
            <person name="Ma J."/>
        </authorList>
    </citation>
    <scope>NUCLEOTIDE SEQUENCE [LARGE SCALE GENOMIC DNA]</scope>
    <source>
        <strain evidence="2">CCUG 52468</strain>
    </source>
</reference>
<dbReference type="InterPro" id="IPR023393">
    <property type="entry name" value="START-like_dom_sf"/>
</dbReference>
<dbReference type="EMBL" id="JBHTKY010000021">
    <property type="protein sequence ID" value="MFD1166592.1"/>
    <property type="molecule type" value="Genomic_DNA"/>
</dbReference>
<dbReference type="Proteomes" id="UP001597205">
    <property type="component" value="Unassembled WGS sequence"/>
</dbReference>
<comment type="caution">
    <text evidence="1">The sequence shown here is derived from an EMBL/GenBank/DDBJ whole genome shotgun (WGS) entry which is preliminary data.</text>
</comment>
<name>A0ABW3RNR8_9SPHI</name>
<dbReference type="Gene3D" id="3.30.530.20">
    <property type="match status" value="1"/>
</dbReference>
<organism evidence="1 2">
    <name type="scientific">Sphingobacterium daejeonense</name>
    <dbReference type="NCBI Taxonomy" id="371142"/>
    <lineage>
        <taxon>Bacteria</taxon>
        <taxon>Pseudomonadati</taxon>
        <taxon>Bacteroidota</taxon>
        <taxon>Sphingobacteriia</taxon>
        <taxon>Sphingobacteriales</taxon>
        <taxon>Sphingobacteriaceae</taxon>
        <taxon>Sphingobacterium</taxon>
    </lineage>
</organism>
<accession>A0ABW3RNR8</accession>
<dbReference type="RefSeq" id="WP_380897381.1">
    <property type="nucleotide sequence ID" value="NZ_JBHTKY010000021.1"/>
</dbReference>
<keyword evidence="2" id="KW-1185">Reference proteome</keyword>
<evidence type="ECO:0000313" key="2">
    <source>
        <dbReference type="Proteomes" id="UP001597205"/>
    </source>
</evidence>
<proteinExistence type="predicted"/>
<sequence>MKTIYFTTTIDADPQKVYDLMLSHDTYREWTKPFSPTSGIKGNWEEGSKMFFTSTDQDGLEAGMISMVDKNIPAEIVIIRHIGMFNHIGELYEGEMIDNWKNALEVYRFKNIDGKTELICSVEVSADEDANMFDESWPEALRLLKEICEK</sequence>
<evidence type="ECO:0000313" key="1">
    <source>
        <dbReference type="EMBL" id="MFD1166592.1"/>
    </source>
</evidence>
<protein>
    <submittedName>
        <fullName evidence="1">SRPBCC domain-containing protein</fullName>
    </submittedName>
</protein>
<dbReference type="CDD" id="cd07814">
    <property type="entry name" value="SRPBCC_CalC_Aha1-like"/>
    <property type="match status" value="1"/>
</dbReference>
<dbReference type="SUPFAM" id="SSF55961">
    <property type="entry name" value="Bet v1-like"/>
    <property type="match status" value="1"/>
</dbReference>